<accession>A0A254PRT0</accession>
<sequence>MYAAPPVATQLPTGSAVVGGAATVSQAGAVMQINQATPRAAINWQTFNVGSAATVNIAQPNASSVLLNRVLDTNASQIFGKVNANGQVFLVNPNGVYFAPSASVNVGSFLATTANISTADFMAGLSTFSAGGATGSIINDGNLTAALGGYIALLAPSVINNGVVIAQMGTVALAAGNVYELQFAGNTLSNVQVSASAVDAFVSNGNAIYAPGGLIILSAQAAHQIQGGVIGNTGVLDATGMTNSGGVIRLTASSTINVGGVIKADAAPNSVGNGGKVDIIADLTNSNSKTNVTGTITAKGGDLGGNGGQVDTSGAHVDVAETASVNTLAKNGTSGSWTLDPDGYVIAATGGDMTGAQVTSALTTNGIVTIASTNGTNPTNTSGNVDVNDNITWNNNQLVLTATKSVNVNAQLAVSGTGSLAINTAAANPAAPEVGLNYGLNSAGFYGSTTFTQSGAGYLTINGLGYTVVNTLAQVQNINANLNLNYALGASLDASATATWNLDIPSGFYAGFIPVGSVAAPLNGHFEGLGNTISNLYVTPVTSAAAVGFIGSVGTAPNLIENIGLIGGTVGRAFGGATPSSAQSGFLLGEGAAVVVRNSYATGNVIGGAHSGGLVGEMAIGAIYGSYATGAVTGGGDSFGGLLGFMSTGSIANSYATGNVDGGANTGGLVGQYSSGTVKNVYATGNVNGAANTGGLVGYYTSGTLGIAYATGNVTGAANVGGLVGAKTSGTVTSTYATGTVGGASGISGLIGGGDQTFITDSFSTGVVPGATILPSSYNTPYGSLSSNYYVPADGSTPYLIPLATTVYVTPDNMSQIYNGLAFSGTGTSTFSAPVVNPVGTLVYTIPALTDVGTSVISVSGYTGSQKYNYVYKTGTLSVTPATLTVTANNATKVYGAATPTLSNTITGYKNGENISVVTGSATPTTTTTVASGVGGSVLVATPGNLASGNYVFTYANGTLNITPAALSVTTDASTKVYGAALPTFSSTVVGLVNGDTTSAPTYTSTGSASSA</sequence>
<dbReference type="Gene3D" id="2.160.20.110">
    <property type="match status" value="2"/>
</dbReference>
<dbReference type="InterPro" id="IPR041286">
    <property type="entry name" value="MBG_2"/>
</dbReference>
<dbReference type="SMART" id="SM00912">
    <property type="entry name" value="Haemagg_act"/>
    <property type="match status" value="1"/>
</dbReference>
<protein>
    <recommendedName>
        <fullName evidence="1">Filamentous haemagglutinin FhaB/tRNA nuclease CdiA-like TPS domain-containing protein</fullName>
    </recommendedName>
</protein>
<dbReference type="AlphaFoldDB" id="A0A254PRT0"/>
<dbReference type="InterPro" id="IPR050909">
    <property type="entry name" value="Bact_Autotransporter_VF"/>
</dbReference>
<dbReference type="InterPro" id="IPR011050">
    <property type="entry name" value="Pectin_lyase_fold/virulence"/>
</dbReference>
<dbReference type="Pfam" id="PF05860">
    <property type="entry name" value="TPS"/>
    <property type="match status" value="1"/>
</dbReference>
<name>A0A254PRT0_9BURK</name>
<dbReference type="InterPro" id="IPR012334">
    <property type="entry name" value="Pectin_lyas_fold"/>
</dbReference>
<proteinExistence type="predicted"/>
<evidence type="ECO:0000313" key="3">
    <source>
        <dbReference type="Proteomes" id="UP000198104"/>
    </source>
</evidence>
<keyword evidence="3" id="KW-1185">Reference proteome</keyword>
<dbReference type="Proteomes" id="UP000198104">
    <property type="component" value="Unassembled WGS sequence"/>
</dbReference>
<evidence type="ECO:0000313" key="2">
    <source>
        <dbReference type="EMBL" id="OWS69014.1"/>
    </source>
</evidence>
<feature type="non-terminal residue" evidence="2">
    <location>
        <position position="1012"/>
    </location>
</feature>
<dbReference type="NCBIfam" id="TIGR01901">
    <property type="entry name" value="adhes_NPXG"/>
    <property type="match status" value="1"/>
</dbReference>
<dbReference type="EMBL" id="NGUO01000027">
    <property type="protein sequence ID" value="OWS69014.1"/>
    <property type="molecule type" value="Genomic_DNA"/>
</dbReference>
<comment type="caution">
    <text evidence="2">The sequence shown here is derived from an EMBL/GenBank/DDBJ whole genome shotgun (WGS) entry which is preliminary data.</text>
</comment>
<reference evidence="2 3" key="1">
    <citation type="submission" date="2017-05" db="EMBL/GenBank/DDBJ databases">
        <title>Polynucleobacter sp. MWH-K35W1 isolated from the permanently anoxic monimolimnion of a meromictic lake.</title>
        <authorList>
            <person name="Hahn M.W."/>
        </authorList>
    </citation>
    <scope>NUCLEOTIDE SEQUENCE [LARGE SCALE GENOMIC DNA]</scope>
    <source>
        <strain evidence="2 3">MWH-K35W1</strain>
    </source>
</reference>
<evidence type="ECO:0000259" key="1">
    <source>
        <dbReference type="SMART" id="SM00912"/>
    </source>
</evidence>
<dbReference type="Pfam" id="PF18676">
    <property type="entry name" value="MBG_2"/>
    <property type="match status" value="2"/>
</dbReference>
<dbReference type="PANTHER" id="PTHR12338:SF5">
    <property type="entry name" value="ANTIGEN 43-RELATED"/>
    <property type="match status" value="1"/>
</dbReference>
<feature type="domain" description="Filamentous haemagglutinin FhaB/tRNA nuclease CdiA-like TPS" evidence="1">
    <location>
        <begin position="8"/>
        <end position="120"/>
    </location>
</feature>
<gene>
    <name evidence="2" type="ORF">CBI30_10840</name>
</gene>
<dbReference type="InterPro" id="IPR008638">
    <property type="entry name" value="FhaB/CdiA-like_TPS"/>
</dbReference>
<dbReference type="Gene3D" id="3.30.160.710">
    <property type="match status" value="2"/>
</dbReference>
<organism evidence="2 3">
    <name type="scientific">Polynucleobacter aenigmaticus</name>
    <dbReference type="NCBI Taxonomy" id="1743164"/>
    <lineage>
        <taxon>Bacteria</taxon>
        <taxon>Pseudomonadati</taxon>
        <taxon>Pseudomonadota</taxon>
        <taxon>Betaproteobacteria</taxon>
        <taxon>Burkholderiales</taxon>
        <taxon>Burkholderiaceae</taxon>
        <taxon>Polynucleobacter</taxon>
    </lineage>
</organism>
<dbReference type="SUPFAM" id="SSF51126">
    <property type="entry name" value="Pectin lyase-like"/>
    <property type="match status" value="1"/>
</dbReference>
<dbReference type="Gene3D" id="2.160.20.10">
    <property type="entry name" value="Single-stranded right-handed beta-helix, Pectin lyase-like"/>
    <property type="match status" value="1"/>
</dbReference>
<dbReference type="PANTHER" id="PTHR12338">
    <property type="entry name" value="AUTOTRANSPORTER"/>
    <property type="match status" value="1"/>
</dbReference>